<evidence type="ECO:0000313" key="1">
    <source>
        <dbReference type="EMBL" id="CAG8820386.1"/>
    </source>
</evidence>
<proteinExistence type="predicted"/>
<keyword evidence="2" id="KW-1185">Reference proteome</keyword>
<organism evidence="1 2">
    <name type="scientific">Racocetra persica</name>
    <dbReference type="NCBI Taxonomy" id="160502"/>
    <lineage>
        <taxon>Eukaryota</taxon>
        <taxon>Fungi</taxon>
        <taxon>Fungi incertae sedis</taxon>
        <taxon>Mucoromycota</taxon>
        <taxon>Glomeromycotina</taxon>
        <taxon>Glomeromycetes</taxon>
        <taxon>Diversisporales</taxon>
        <taxon>Gigasporaceae</taxon>
        <taxon>Racocetra</taxon>
    </lineage>
</organism>
<dbReference type="EMBL" id="CAJVQC010083589">
    <property type="protein sequence ID" value="CAG8820386.1"/>
    <property type="molecule type" value="Genomic_DNA"/>
</dbReference>
<evidence type="ECO:0000313" key="2">
    <source>
        <dbReference type="Proteomes" id="UP000789920"/>
    </source>
</evidence>
<sequence>LIDVVKTNFFTIVLLTIFTNVIQYYINYFNRPSKIPGPLPLPIIGNLHQFDANFTVSLKRFHEKYGDFYEFYMGSAHNIVISRPDLAEKLFRPASLKNTKFILRTSYSEGLNELDVGTKGMVFNRNIEDWVLNRRFMNIISKPSFLRESINLSNKVIDQVFEYWKIIEKEGMQIDVCEWLNTVGADIVSTTATGKSMAAATKLFNSLNIENKKSLQGIWENG</sequence>
<feature type="non-terminal residue" evidence="1">
    <location>
        <position position="222"/>
    </location>
</feature>
<gene>
    <name evidence="1" type="ORF">RPERSI_LOCUS25343</name>
</gene>
<dbReference type="Proteomes" id="UP000789920">
    <property type="component" value="Unassembled WGS sequence"/>
</dbReference>
<accession>A0ACA9S2V3</accession>
<feature type="non-terminal residue" evidence="1">
    <location>
        <position position="1"/>
    </location>
</feature>
<name>A0ACA9S2V3_9GLOM</name>
<protein>
    <submittedName>
        <fullName evidence="1">34466_t:CDS:1</fullName>
    </submittedName>
</protein>
<reference evidence="1" key="1">
    <citation type="submission" date="2021-06" db="EMBL/GenBank/DDBJ databases">
        <authorList>
            <person name="Kallberg Y."/>
            <person name="Tangrot J."/>
            <person name="Rosling A."/>
        </authorList>
    </citation>
    <scope>NUCLEOTIDE SEQUENCE</scope>
    <source>
        <strain evidence="1">MA461A</strain>
    </source>
</reference>
<comment type="caution">
    <text evidence="1">The sequence shown here is derived from an EMBL/GenBank/DDBJ whole genome shotgun (WGS) entry which is preliminary data.</text>
</comment>